<sequence length="88" mass="8934">MSPMCSDPDSSDVDPGSSTAESGTSTIASDSSDVDRDESEPVDRGSQFLPDCPRCGTPVAIVSVTGPGRATAGPCGCLVSPGLMNRER</sequence>
<organism evidence="2 3">
    <name type="scientific">Natrinema ejinorense</name>
    <dbReference type="NCBI Taxonomy" id="373386"/>
    <lineage>
        <taxon>Archaea</taxon>
        <taxon>Methanobacteriati</taxon>
        <taxon>Methanobacteriota</taxon>
        <taxon>Stenosarchaea group</taxon>
        <taxon>Halobacteria</taxon>
        <taxon>Halobacteriales</taxon>
        <taxon>Natrialbaceae</taxon>
        <taxon>Natrinema</taxon>
    </lineage>
</organism>
<evidence type="ECO:0000313" key="3">
    <source>
        <dbReference type="Proteomes" id="UP000219689"/>
    </source>
</evidence>
<reference evidence="2 3" key="1">
    <citation type="submission" date="2017-09" db="EMBL/GenBank/DDBJ databases">
        <title>Genome sequences of Natrinema ejinorence JCM 13890T.</title>
        <authorList>
            <person name="Roh S.W."/>
            <person name="Kim Y.B."/>
            <person name="Kim J.Y."/>
        </authorList>
    </citation>
    <scope>NUCLEOTIDE SEQUENCE [LARGE SCALE GENOMIC DNA]</scope>
    <source>
        <strain evidence="2 3">JCM 13890</strain>
    </source>
</reference>
<feature type="region of interest" description="Disordered" evidence="1">
    <location>
        <begin position="1"/>
        <end position="56"/>
    </location>
</feature>
<evidence type="ECO:0000313" key="2">
    <source>
        <dbReference type="EMBL" id="PCR90561.1"/>
    </source>
</evidence>
<evidence type="ECO:0008006" key="4">
    <source>
        <dbReference type="Google" id="ProtNLM"/>
    </source>
</evidence>
<feature type="compositionally biased region" description="Polar residues" evidence="1">
    <location>
        <begin position="19"/>
        <end position="28"/>
    </location>
</feature>
<feature type="compositionally biased region" description="Low complexity" evidence="1">
    <location>
        <begin position="1"/>
        <end position="18"/>
    </location>
</feature>
<keyword evidence="3" id="KW-1185">Reference proteome</keyword>
<protein>
    <recommendedName>
        <fullName evidence="4">Small CPxCG-related zinc finger protein</fullName>
    </recommendedName>
</protein>
<comment type="caution">
    <text evidence="2">The sequence shown here is derived from an EMBL/GenBank/DDBJ whole genome shotgun (WGS) entry which is preliminary data.</text>
</comment>
<dbReference type="AlphaFoldDB" id="A0A2A5QUP3"/>
<name>A0A2A5QUP3_9EURY</name>
<proteinExistence type="predicted"/>
<dbReference type="Proteomes" id="UP000219689">
    <property type="component" value="Unassembled WGS sequence"/>
</dbReference>
<gene>
    <name evidence="2" type="ORF">CP557_08575</name>
</gene>
<dbReference type="EMBL" id="NXNI01000001">
    <property type="protein sequence ID" value="PCR90561.1"/>
    <property type="molecule type" value="Genomic_DNA"/>
</dbReference>
<evidence type="ECO:0000256" key="1">
    <source>
        <dbReference type="SAM" id="MobiDB-lite"/>
    </source>
</evidence>
<accession>A0A2A5QUP3</accession>